<reference evidence="1 2" key="1">
    <citation type="submission" date="2018-06" db="EMBL/GenBank/DDBJ databases">
        <title>Genome analysis of cellulolytic fungus Trichoderma lentiforme CFAM-422.</title>
        <authorList>
            <person name="Steindorff A.S."/>
            <person name="Formighieri E.F."/>
            <person name="Midorikawa G.E.O."/>
            <person name="Tamietti M.S."/>
            <person name="Ramos E.Z."/>
            <person name="Silva A.S."/>
            <person name="Bon E.P.S."/>
            <person name="Mendes T.D."/>
            <person name="Damaso M.C.T."/>
            <person name="Favaro L.C.L."/>
        </authorList>
    </citation>
    <scope>NUCLEOTIDE SEQUENCE [LARGE SCALE GENOMIC DNA]</scope>
    <source>
        <strain evidence="1 2">CFAM-422</strain>
    </source>
</reference>
<gene>
    <name evidence="1" type="ORF">CFAM422_010432</name>
</gene>
<dbReference type="Proteomes" id="UP000801864">
    <property type="component" value="Unassembled WGS sequence"/>
</dbReference>
<dbReference type="Gene3D" id="3.40.50.1820">
    <property type="entry name" value="alpha/beta hydrolase"/>
    <property type="match status" value="1"/>
</dbReference>
<name>A0A9P4X5Z0_9HYPO</name>
<evidence type="ECO:0000313" key="1">
    <source>
        <dbReference type="EMBL" id="KAF3062899.1"/>
    </source>
</evidence>
<dbReference type="SUPFAM" id="SSF53474">
    <property type="entry name" value="alpha/beta-Hydrolases"/>
    <property type="match status" value="1"/>
</dbReference>
<organism evidence="1 2">
    <name type="scientific">Trichoderma lentiforme</name>
    <dbReference type="NCBI Taxonomy" id="1567552"/>
    <lineage>
        <taxon>Eukaryota</taxon>
        <taxon>Fungi</taxon>
        <taxon>Dikarya</taxon>
        <taxon>Ascomycota</taxon>
        <taxon>Pezizomycotina</taxon>
        <taxon>Sordariomycetes</taxon>
        <taxon>Hypocreomycetidae</taxon>
        <taxon>Hypocreales</taxon>
        <taxon>Hypocreaceae</taxon>
        <taxon>Trichoderma</taxon>
    </lineage>
</organism>
<dbReference type="AlphaFoldDB" id="A0A9P4X5Z0"/>
<evidence type="ECO:0000313" key="2">
    <source>
        <dbReference type="Proteomes" id="UP000801864"/>
    </source>
</evidence>
<dbReference type="InterPro" id="IPR029058">
    <property type="entry name" value="AB_hydrolase_fold"/>
</dbReference>
<proteinExistence type="predicted"/>
<keyword evidence="2" id="KW-1185">Reference proteome</keyword>
<comment type="caution">
    <text evidence="1">The sequence shown here is derived from an EMBL/GenBank/DDBJ whole genome shotgun (WGS) entry which is preliminary data.</text>
</comment>
<protein>
    <submittedName>
        <fullName evidence="1">Uncharacterized protein</fullName>
    </submittedName>
</protein>
<accession>A0A9P4X5Z0</accession>
<sequence>MQHILNETYRDQVADYVHKSPLYGMPDFYNENFPVLPYGQNLSTEGLSQTAPSAIIWGELVVVPGAGHWSFRDRPIRFNAELRSFLKFLEY</sequence>
<dbReference type="EMBL" id="QLNT01000020">
    <property type="protein sequence ID" value="KAF3062899.1"/>
    <property type="molecule type" value="Genomic_DNA"/>
</dbReference>